<evidence type="ECO:0000313" key="2">
    <source>
        <dbReference type="Proteomes" id="UP000245263"/>
    </source>
</evidence>
<evidence type="ECO:0008006" key="3">
    <source>
        <dbReference type="Google" id="ProtNLM"/>
    </source>
</evidence>
<proteinExistence type="predicted"/>
<dbReference type="EMBL" id="AP025028">
    <property type="protein sequence ID" value="BDA78328.1"/>
    <property type="molecule type" value="Genomic_DNA"/>
</dbReference>
<dbReference type="Proteomes" id="UP000245263">
    <property type="component" value="Chromosome 1"/>
</dbReference>
<dbReference type="RefSeq" id="WP_109018765.1">
    <property type="nucleotide sequence ID" value="NZ_AP025028.1"/>
</dbReference>
<reference evidence="1 2" key="1">
    <citation type="submission" date="2021-08" db="EMBL/GenBank/DDBJ databases">
        <title>Complete genome sequence of Leptospira kobayashii strain E30.</title>
        <authorList>
            <person name="Nakao R."/>
            <person name="Nakamura S."/>
            <person name="Masuzawa T."/>
            <person name="Koizumi N."/>
        </authorList>
    </citation>
    <scope>NUCLEOTIDE SEQUENCE [LARGE SCALE GENOMIC DNA]</scope>
    <source>
        <strain evidence="1 2">E30</strain>
    </source>
</reference>
<protein>
    <recommendedName>
        <fullName evidence="3">Porin</fullName>
    </recommendedName>
</protein>
<name>A0ABM7UI98_9LEPT</name>
<accession>A0ABM7UI98</accession>
<keyword evidence="2" id="KW-1185">Reference proteome</keyword>
<evidence type="ECO:0000313" key="1">
    <source>
        <dbReference type="EMBL" id="BDA78328.1"/>
    </source>
</evidence>
<gene>
    <name evidence="1" type="ORF">LPTSP3_g12580</name>
</gene>
<sequence length="377" mass="40417">MKKNIILLVAGLTFASGLFSQENNKKFYAKVSQNTVDSATLKNALEIENGLFLNRSIGGTTAYRMPQTSTFKGTGVELGSSFKHSGLLQTNVGFFFANLSSGNQQAIDYSKITFSSGTGSSATSIRSEGTAVSEFTSNRLQTARIELVENIQFLHDSQNQFLKGFGARVGFEIYGNEVKSTSPYYYGNSSATTSSSSGTSTTGGNFFSVTSIEKLKYNEGFANGVLGLAYAVSINEKHKIDLGADYFKSFANAGKYTSETTSLLIIPSASGSGSALPMTTKLTGDVKTELVGNRLSFGYTYQATESVSIRFTYQTTHSTHKVVDSKVKEPGNFFTLLSGSGSAGILPFLLGGQPGFGPFPENKDVRSQVGLEVAYHY</sequence>
<organism evidence="1 2">
    <name type="scientific">Leptospira kobayashii</name>
    <dbReference type="NCBI Taxonomy" id="1917830"/>
    <lineage>
        <taxon>Bacteria</taxon>
        <taxon>Pseudomonadati</taxon>
        <taxon>Spirochaetota</taxon>
        <taxon>Spirochaetia</taxon>
        <taxon>Leptospirales</taxon>
        <taxon>Leptospiraceae</taxon>
        <taxon>Leptospira</taxon>
    </lineage>
</organism>